<reference evidence="2" key="1">
    <citation type="submission" date="2025-08" db="UniProtKB">
        <authorList>
            <consortium name="WormBaseParasite"/>
        </authorList>
    </citation>
    <scope>IDENTIFICATION</scope>
    <source>
        <strain evidence="2">KR3021</strain>
    </source>
</reference>
<evidence type="ECO:0000313" key="1">
    <source>
        <dbReference type="Proteomes" id="UP000095286"/>
    </source>
</evidence>
<protein>
    <submittedName>
        <fullName evidence="2">Kynurenine 3-monooxygenase</fullName>
    </submittedName>
</protein>
<dbReference type="WBParaSite" id="RSKR_0000228500.1">
    <property type="protein sequence ID" value="RSKR_0000228500.1"/>
    <property type="gene ID" value="RSKR_0000228500"/>
</dbReference>
<organism evidence="1 2">
    <name type="scientific">Rhabditophanes sp. KR3021</name>
    <dbReference type="NCBI Taxonomy" id="114890"/>
    <lineage>
        <taxon>Eukaryota</taxon>
        <taxon>Metazoa</taxon>
        <taxon>Ecdysozoa</taxon>
        <taxon>Nematoda</taxon>
        <taxon>Chromadorea</taxon>
        <taxon>Rhabditida</taxon>
        <taxon>Tylenchina</taxon>
        <taxon>Panagrolaimomorpha</taxon>
        <taxon>Strongyloidoidea</taxon>
        <taxon>Alloionematidae</taxon>
        <taxon>Rhabditophanes</taxon>
    </lineage>
</organism>
<accession>A0AC35TMR8</accession>
<dbReference type="Proteomes" id="UP000095286">
    <property type="component" value="Unplaced"/>
</dbReference>
<evidence type="ECO:0000313" key="2">
    <source>
        <dbReference type="WBParaSite" id="RSKR_0000228500.1"/>
    </source>
</evidence>
<proteinExistence type="predicted"/>
<name>A0AC35TMR8_9BILA</name>
<sequence length="450" mass="50935">MKVIIAGGGLVGALNACFFAERGYTVEVYDIRPDIRQMEHVPGRSINLALSERGKTALERVGLKDYVTHSGVQMHARLVHDMDGKSFHRQPYGQPGQHIISINRRHLNEIMISAAEKFPKIKFMFEHKVVKVDSRKKQLICIDLNSGLEVVSSGDLILACDGAHSAVRRSLIATPHFEYQQEYIKHGYVELNILSKDGDYAMEANVFHLWPRGDFTLIALANRDKTFTVTLFAPFSFFETEMGSNEKIIGTFQKFFPDAYALLGDGHILETFERMKPQPLVSIKCSPHHFGDSVLLMGDAAHSMVPFYGQGMNCGFEDCYVLSEILNECGDDIGGVIKRYSEVRCKDCHTINDLAMYNYNELKDLVNKFSYKLRKKFDLAMNRLFPSSWIPLYSMVSFTTIPYSKIVENRKWQDCMISRSLNVGGMAGVACLAGIICLKYEVIKQFIVRS</sequence>